<dbReference type="EMBL" id="JAYRBN010000061">
    <property type="protein sequence ID" value="KAL2739329.1"/>
    <property type="molecule type" value="Genomic_DNA"/>
</dbReference>
<evidence type="ECO:0000313" key="2">
    <source>
        <dbReference type="Proteomes" id="UP001607303"/>
    </source>
</evidence>
<sequence>MVVKVLDIGSTNVGGMPLLNIKIRRLKSFPIDLLLSTYVIECLFNEECTTDLYATEAASVPHLADVGGYGNDPIDHSGRIYFLSLSRTLRYYSRALCSMLKQIDGPTETDRVTYVAGDEVTEFAMVPLNLRQVHFSYSSFRVSIGSRSESSHVVSFLQNLLLFKQYCTSVLKNDITQFKQENQFEKS</sequence>
<keyword evidence="2" id="KW-1185">Reference proteome</keyword>
<reference evidence="1 2" key="1">
    <citation type="journal article" date="2024" name="Ann. Entomol. Soc. Am.">
        <title>Genomic analyses of the southern and eastern yellowjacket wasps (Hymenoptera: Vespidae) reveal evolutionary signatures of social life.</title>
        <authorList>
            <person name="Catto M.A."/>
            <person name="Caine P.B."/>
            <person name="Orr S.E."/>
            <person name="Hunt B.G."/>
            <person name="Goodisman M.A.D."/>
        </authorList>
    </citation>
    <scope>NUCLEOTIDE SEQUENCE [LARGE SCALE GENOMIC DNA]</scope>
    <source>
        <strain evidence="1">232</strain>
        <tissue evidence="1">Head and thorax</tissue>
    </source>
</reference>
<organism evidence="1 2">
    <name type="scientific">Vespula maculifrons</name>
    <name type="common">Eastern yellow jacket</name>
    <name type="synonym">Wasp</name>
    <dbReference type="NCBI Taxonomy" id="7453"/>
    <lineage>
        <taxon>Eukaryota</taxon>
        <taxon>Metazoa</taxon>
        <taxon>Ecdysozoa</taxon>
        <taxon>Arthropoda</taxon>
        <taxon>Hexapoda</taxon>
        <taxon>Insecta</taxon>
        <taxon>Pterygota</taxon>
        <taxon>Neoptera</taxon>
        <taxon>Endopterygota</taxon>
        <taxon>Hymenoptera</taxon>
        <taxon>Apocrita</taxon>
        <taxon>Aculeata</taxon>
        <taxon>Vespoidea</taxon>
        <taxon>Vespidae</taxon>
        <taxon>Vespinae</taxon>
        <taxon>Vespula</taxon>
    </lineage>
</organism>
<gene>
    <name evidence="1" type="ORF">V1477_010718</name>
</gene>
<dbReference type="AlphaFoldDB" id="A0ABD2C2Q3"/>
<accession>A0ABD2C2Q3</accession>
<comment type="caution">
    <text evidence="1">The sequence shown here is derived from an EMBL/GenBank/DDBJ whole genome shotgun (WGS) entry which is preliminary data.</text>
</comment>
<evidence type="ECO:0000313" key="1">
    <source>
        <dbReference type="EMBL" id="KAL2739329.1"/>
    </source>
</evidence>
<protein>
    <submittedName>
        <fullName evidence="1">Uncharacterized protein</fullName>
    </submittedName>
</protein>
<proteinExistence type="predicted"/>
<dbReference type="Proteomes" id="UP001607303">
    <property type="component" value="Unassembled WGS sequence"/>
</dbReference>
<name>A0ABD2C2Q3_VESMC</name>